<dbReference type="Gene3D" id="2.30.30.40">
    <property type="entry name" value="SH3 Domains"/>
    <property type="match status" value="5"/>
</dbReference>
<dbReference type="InterPro" id="IPR035835">
    <property type="entry name" value="Eve1_SH3_3"/>
</dbReference>
<accession>A0A9D3T361</accession>
<feature type="region of interest" description="Disordered" evidence="3">
    <location>
        <begin position="342"/>
        <end position="739"/>
    </location>
</feature>
<feature type="domain" description="SH3" evidence="4">
    <location>
        <begin position="824"/>
        <end position="883"/>
    </location>
</feature>
<keyword evidence="1 2" id="KW-0728">SH3 domain</keyword>
<feature type="domain" description="SH3" evidence="4">
    <location>
        <begin position="1064"/>
        <end position="1123"/>
    </location>
</feature>
<feature type="region of interest" description="Disordered" evidence="3">
    <location>
        <begin position="1"/>
        <end position="123"/>
    </location>
</feature>
<feature type="compositionally biased region" description="Pro residues" evidence="3">
    <location>
        <begin position="191"/>
        <end position="203"/>
    </location>
</feature>
<organism evidence="5 6">
    <name type="scientific">Megalops atlanticus</name>
    <name type="common">Tarpon</name>
    <name type="synonym">Clupea gigantea</name>
    <dbReference type="NCBI Taxonomy" id="7932"/>
    <lineage>
        <taxon>Eukaryota</taxon>
        <taxon>Metazoa</taxon>
        <taxon>Chordata</taxon>
        <taxon>Craniata</taxon>
        <taxon>Vertebrata</taxon>
        <taxon>Euteleostomi</taxon>
        <taxon>Actinopterygii</taxon>
        <taxon>Neopterygii</taxon>
        <taxon>Teleostei</taxon>
        <taxon>Elopiformes</taxon>
        <taxon>Megalopidae</taxon>
        <taxon>Megalops</taxon>
    </lineage>
</organism>
<dbReference type="Proteomes" id="UP001046870">
    <property type="component" value="Chromosome 20"/>
</dbReference>
<dbReference type="PANTHER" id="PTHR45929:SF2">
    <property type="entry name" value="SIGNAL TRANSDUCING ADAPTER MOLECULE 1"/>
    <property type="match status" value="1"/>
</dbReference>
<dbReference type="InterPro" id="IPR001452">
    <property type="entry name" value="SH3_domain"/>
</dbReference>
<feature type="compositionally biased region" description="Low complexity" evidence="3">
    <location>
        <begin position="372"/>
        <end position="381"/>
    </location>
</feature>
<dbReference type="Pfam" id="PF00018">
    <property type="entry name" value="SH3_1"/>
    <property type="match status" value="2"/>
</dbReference>
<evidence type="ECO:0000256" key="3">
    <source>
        <dbReference type="SAM" id="MobiDB-lite"/>
    </source>
</evidence>
<dbReference type="Pfam" id="PF07653">
    <property type="entry name" value="SH3_2"/>
    <property type="match status" value="1"/>
</dbReference>
<dbReference type="InterPro" id="IPR036028">
    <property type="entry name" value="SH3-like_dom_sf"/>
</dbReference>
<keyword evidence="6" id="KW-1185">Reference proteome</keyword>
<comment type="caution">
    <text evidence="5">The sequence shown here is derived from an EMBL/GenBank/DDBJ whole genome shotgun (WGS) entry which is preliminary data.</text>
</comment>
<dbReference type="SMART" id="SM00326">
    <property type="entry name" value="SH3"/>
    <property type="match status" value="5"/>
</dbReference>
<dbReference type="GO" id="GO:0043328">
    <property type="term" value="P:protein transport to vacuole involved in ubiquitin-dependent protein catabolic process via the multivesicular body sorting pathway"/>
    <property type="evidence" value="ECO:0007669"/>
    <property type="project" value="TreeGrafter"/>
</dbReference>
<evidence type="ECO:0000256" key="1">
    <source>
        <dbReference type="ARBA" id="ARBA00022443"/>
    </source>
</evidence>
<dbReference type="PANTHER" id="PTHR45929">
    <property type="entry name" value="JAK PATHWAY SIGNAL TRANSDUCTION ADAPTOR MOLECULE"/>
    <property type="match status" value="1"/>
</dbReference>
<dbReference type="PRINTS" id="PR00499">
    <property type="entry name" value="P67PHOX"/>
</dbReference>
<dbReference type="PROSITE" id="PS50002">
    <property type="entry name" value="SH3"/>
    <property type="match status" value="5"/>
</dbReference>
<protein>
    <recommendedName>
        <fullName evidence="4">SH3 domain-containing protein</fullName>
    </recommendedName>
</protein>
<evidence type="ECO:0000256" key="2">
    <source>
        <dbReference type="PROSITE-ProRule" id="PRU00192"/>
    </source>
</evidence>
<dbReference type="AlphaFoldDB" id="A0A9D3T361"/>
<feature type="domain" description="SH3" evidence="4">
    <location>
        <begin position="743"/>
        <end position="802"/>
    </location>
</feature>
<dbReference type="EMBL" id="JAFDVH010000020">
    <property type="protein sequence ID" value="KAG7458790.1"/>
    <property type="molecule type" value="Genomic_DNA"/>
</dbReference>
<dbReference type="InterPro" id="IPR050670">
    <property type="entry name" value="STAM"/>
</dbReference>
<proteinExistence type="predicted"/>
<evidence type="ECO:0000313" key="5">
    <source>
        <dbReference type="EMBL" id="KAG7458790.1"/>
    </source>
</evidence>
<sequence>MAEARLEEEEESRELREPAVLRTRRQSNPATDRSERNKPEQRASNQGPLSSLRAAIKRTSARSSSQSDHRDRRRPEITIVSAEPLASNAWFQGASGGFPPSLSPSQPIWGGSIPASAQPPPSYDQVIKEKTQEQIVLPTAPPRRSTPTNTTTTIATQTDFLANADTADPECTAPPETTEKAKSVVKRALKPPRPAVPAKPKPAPSAAAAAPDVPLLSPGETPAVPTETDTDIKHQTPEAQICHPDPSSEAVSTTSSPATEPCDPCPVSVGVSSDSAEPDSVSFPKKRPVPRPRSKQNVQSVSRDVKVQTLVRIKEEGDCPQPAPTSGEVLFGKYLQEILDVFSADDQSHQSDPSECSEPNDPCDPCDPCDPSDPSDQSDTSDQSEEDDSMSASFNQRNIKAKIQAFEQQASVDAGDGEPAKKPEPRPRGQLPKPPPVAAKPSLVRRPSCTWQENPETVPSAENGHKAVTSPPTPVPRPQLPRSSSEAEIREPPLIPPEKVAVLPPPRPSIASRAKAFAAQEEESTISKPLPSIPAKPIADLANLINQNPPSAPAVTSMENGSVDRPVNKPPVKPQRTVTAATNRPPVTRKPTMIRVPSKVDKMFEESPDTPPPLPAQKPVGGVALPVARKPSLVSRPTFPPPEQMRSAPTPTAQPPSNSEGFGASMPEPSLPPRPVGGKVLPPRPPPVKGAPGRPPAPRNNSSHTRPAVVLPKRSKSHQGTRKGPVLPPRPNPGHPLYNKYTLGIPHGIAQFDYNGTNTAELSFQKNEVLVLLEQIDNNTFECQVGDTKGPVNKSYLKVITPLSSAPSRSPSLPPRPGQARKGSSGLQVQALHDFTPEGSEELALRAGDLVCMVERVDDEWYSGTCRGCTGIFPVSYVRVLSSIPAPPSAKKAPPAAAVSGPRVVARFDFEGEHSDELSFSEGDVIKLKEYVGEDWARGQINGYIGIFPLNFVDIVEDLPPPPPAQQAVPTKTALPGMVSTHQNHMSSVPSQPDQPEEEWCRALYDFTAQTDEDLSFQQGALILIKDRVDSEWCRGRLEDREGYFPAAFVEPCAVPSSESVQEEGGGRARVLYDFVSDSEEELSMKVGDIITSLESIDDDWFLGELKGKRGLVPKNYVQVLQEP</sequence>
<feature type="compositionally biased region" description="Basic residues" evidence="3">
    <location>
        <begin position="284"/>
        <end position="294"/>
    </location>
</feature>
<dbReference type="CDD" id="cd11816">
    <property type="entry name" value="SH3_Eve1_3"/>
    <property type="match status" value="1"/>
</dbReference>
<feature type="compositionally biased region" description="Basic and acidic residues" evidence="3">
    <location>
        <begin position="67"/>
        <end position="76"/>
    </location>
</feature>
<feature type="region of interest" description="Disordered" evidence="3">
    <location>
        <begin position="803"/>
        <end position="825"/>
    </location>
</feature>
<feature type="region of interest" description="Disordered" evidence="3">
    <location>
        <begin position="161"/>
        <end position="305"/>
    </location>
</feature>
<evidence type="ECO:0000313" key="6">
    <source>
        <dbReference type="Proteomes" id="UP001046870"/>
    </source>
</evidence>
<feature type="compositionally biased region" description="Basic and acidic residues" evidence="3">
    <location>
        <begin position="32"/>
        <end position="41"/>
    </location>
</feature>
<evidence type="ECO:0000259" key="4">
    <source>
        <dbReference type="PROSITE" id="PS50002"/>
    </source>
</evidence>
<feature type="compositionally biased region" description="Acidic residues" evidence="3">
    <location>
        <begin position="1"/>
        <end position="12"/>
    </location>
</feature>
<feature type="compositionally biased region" description="Polar residues" evidence="3">
    <location>
        <begin position="647"/>
        <end position="660"/>
    </location>
</feature>
<feature type="compositionally biased region" description="Polar residues" evidence="3">
    <location>
        <begin position="249"/>
        <end position="258"/>
    </location>
</feature>
<name>A0A9D3T361_MEGAT</name>
<dbReference type="SUPFAM" id="SSF50044">
    <property type="entry name" value="SH3-domain"/>
    <property type="match status" value="5"/>
</dbReference>
<dbReference type="OrthoDB" id="27823at2759"/>
<feature type="compositionally biased region" description="Pro residues" evidence="3">
    <location>
        <begin position="682"/>
        <end position="698"/>
    </location>
</feature>
<feature type="domain" description="SH3" evidence="4">
    <location>
        <begin position="996"/>
        <end position="1055"/>
    </location>
</feature>
<dbReference type="GO" id="GO:0033565">
    <property type="term" value="C:ESCRT-0 complex"/>
    <property type="evidence" value="ECO:0007669"/>
    <property type="project" value="TreeGrafter"/>
</dbReference>
<gene>
    <name evidence="5" type="ORF">MATL_G00224340</name>
</gene>
<feature type="compositionally biased region" description="Basic and acidic residues" evidence="3">
    <location>
        <begin position="418"/>
        <end position="427"/>
    </location>
</feature>
<reference evidence="5" key="1">
    <citation type="submission" date="2021-01" db="EMBL/GenBank/DDBJ databases">
        <authorList>
            <person name="Zahm M."/>
            <person name="Roques C."/>
            <person name="Cabau C."/>
            <person name="Klopp C."/>
            <person name="Donnadieu C."/>
            <person name="Jouanno E."/>
            <person name="Lampietro C."/>
            <person name="Louis A."/>
            <person name="Herpin A."/>
            <person name="Echchiki A."/>
            <person name="Berthelot C."/>
            <person name="Parey E."/>
            <person name="Roest-Crollius H."/>
            <person name="Braasch I."/>
            <person name="Postlethwait J."/>
            <person name="Bobe J."/>
            <person name="Montfort J."/>
            <person name="Bouchez O."/>
            <person name="Begum T."/>
            <person name="Mejri S."/>
            <person name="Adams A."/>
            <person name="Chen W.-J."/>
            <person name="Guiguen Y."/>
        </authorList>
    </citation>
    <scope>NUCLEOTIDE SEQUENCE</scope>
    <source>
        <strain evidence="5">YG-15Mar2019-1</strain>
        <tissue evidence="5">Brain</tissue>
    </source>
</reference>
<feature type="compositionally biased region" description="Low complexity" evidence="3">
    <location>
        <begin position="204"/>
        <end position="218"/>
    </location>
</feature>
<feature type="domain" description="SH3" evidence="4">
    <location>
        <begin position="899"/>
        <end position="958"/>
    </location>
</feature>
<dbReference type="PRINTS" id="PR00452">
    <property type="entry name" value="SH3DOMAIN"/>
</dbReference>
<dbReference type="Pfam" id="PF14604">
    <property type="entry name" value="SH3_9"/>
    <property type="match status" value="2"/>
</dbReference>